<dbReference type="AlphaFoldDB" id="X1THD1"/>
<dbReference type="PANTHER" id="PTHR36214">
    <property type="match status" value="1"/>
</dbReference>
<dbReference type="EMBL" id="BARW01020367">
    <property type="protein sequence ID" value="GAI90776.1"/>
    <property type="molecule type" value="Genomic_DNA"/>
</dbReference>
<dbReference type="InterPro" id="IPR016041">
    <property type="entry name" value="Ac-CoA_synth_d_su_TIM-brl"/>
</dbReference>
<evidence type="ECO:0000313" key="2">
    <source>
        <dbReference type="EMBL" id="GAI90776.1"/>
    </source>
</evidence>
<evidence type="ECO:0000259" key="1">
    <source>
        <dbReference type="Pfam" id="PF03599"/>
    </source>
</evidence>
<gene>
    <name evidence="2" type="ORF">S12H4_34429</name>
</gene>
<dbReference type="Pfam" id="PF03599">
    <property type="entry name" value="CdhD"/>
    <property type="match status" value="1"/>
</dbReference>
<name>X1THD1_9ZZZZ</name>
<feature type="non-terminal residue" evidence="2">
    <location>
        <position position="1"/>
    </location>
</feature>
<proteinExistence type="predicted"/>
<accession>X1THD1</accession>
<dbReference type="NCBIfam" id="NF003195">
    <property type="entry name" value="PRK04165.1"/>
    <property type="match status" value="1"/>
</dbReference>
<organism evidence="2">
    <name type="scientific">marine sediment metagenome</name>
    <dbReference type="NCBI Taxonomy" id="412755"/>
    <lineage>
        <taxon>unclassified sequences</taxon>
        <taxon>metagenomes</taxon>
        <taxon>ecological metagenomes</taxon>
    </lineage>
</organism>
<dbReference type="InterPro" id="IPR011005">
    <property type="entry name" value="Dihydropteroate_synth-like_sf"/>
</dbReference>
<feature type="non-terminal residue" evidence="2">
    <location>
        <position position="272"/>
    </location>
</feature>
<sequence>GDRALKVGGETVMFRHEKRFENPPGFAIFISDSMEEPEIDNRLKRFNELQYERVGLTLRPELIAVRDDSGDAKKFEALASKVKQNSDCGIILMSSNPDVLAAGLEVCADRKPLIYAATGDNIDRMAELAKENSCPVVAKASNLEDLAQLTTKLTEAGVKDIVLDPGSRTLRRAFEDQILIRSAALNKKFRPLGFPTIVLPCEMTDDPMMEAIIASVFVAKYGGIIVLSDFQGHSLFPLLVERLNIYTDPQRPLATTEGIYEIGGPDENSPVL</sequence>
<dbReference type="PANTHER" id="PTHR36214:SF3">
    <property type="entry name" value="ACETYL-COA DECARBONYLASE_SYNTHASE COMPLEX SUBUNIT GAMMA"/>
    <property type="match status" value="1"/>
</dbReference>
<comment type="caution">
    <text evidence="2">The sequence shown here is derived from an EMBL/GenBank/DDBJ whole genome shotgun (WGS) entry which is preliminary data.</text>
</comment>
<dbReference type="SUPFAM" id="SSF51717">
    <property type="entry name" value="Dihydropteroate synthetase-like"/>
    <property type="match status" value="1"/>
</dbReference>
<feature type="domain" description="CO dehydrogenase/acetyl-CoA synthase delta subunit TIM barrel" evidence="1">
    <location>
        <begin position="3"/>
        <end position="271"/>
    </location>
</feature>
<dbReference type="Gene3D" id="3.20.20.20">
    <property type="entry name" value="Dihydropteroate synthase-like"/>
    <property type="match status" value="1"/>
</dbReference>
<protein>
    <recommendedName>
        <fullName evidence="1">CO dehydrogenase/acetyl-CoA synthase delta subunit TIM barrel domain-containing protein</fullName>
    </recommendedName>
</protein>
<reference evidence="2" key="1">
    <citation type="journal article" date="2014" name="Front. Microbiol.">
        <title>High frequency of phylogenetically diverse reductive dehalogenase-homologous genes in deep subseafloor sedimentary metagenomes.</title>
        <authorList>
            <person name="Kawai M."/>
            <person name="Futagami T."/>
            <person name="Toyoda A."/>
            <person name="Takaki Y."/>
            <person name="Nishi S."/>
            <person name="Hori S."/>
            <person name="Arai W."/>
            <person name="Tsubouchi T."/>
            <person name="Morono Y."/>
            <person name="Uchiyama I."/>
            <person name="Ito T."/>
            <person name="Fujiyama A."/>
            <person name="Inagaki F."/>
            <person name="Takami H."/>
        </authorList>
    </citation>
    <scope>NUCLEOTIDE SEQUENCE</scope>
    <source>
        <strain evidence="2">Expedition CK06-06</strain>
    </source>
</reference>
<dbReference type="InterPro" id="IPR051069">
    <property type="entry name" value="ACDS_complex_subunit"/>
</dbReference>